<evidence type="ECO:0008006" key="3">
    <source>
        <dbReference type="Google" id="ProtNLM"/>
    </source>
</evidence>
<dbReference type="EMBL" id="PDJJ01000001">
    <property type="protein sequence ID" value="PFG44594.1"/>
    <property type="molecule type" value="Genomic_DNA"/>
</dbReference>
<evidence type="ECO:0000313" key="1">
    <source>
        <dbReference type="EMBL" id="PFG44594.1"/>
    </source>
</evidence>
<organism evidence="1 2">
    <name type="scientific">Isoptericola jiangsuensis</name>
    <dbReference type="NCBI Taxonomy" id="548579"/>
    <lineage>
        <taxon>Bacteria</taxon>
        <taxon>Bacillati</taxon>
        <taxon>Actinomycetota</taxon>
        <taxon>Actinomycetes</taxon>
        <taxon>Micrococcales</taxon>
        <taxon>Promicromonosporaceae</taxon>
        <taxon>Isoptericola</taxon>
    </lineage>
</organism>
<name>A0A2A9EZW2_9MICO</name>
<proteinExistence type="predicted"/>
<evidence type="ECO:0000313" key="2">
    <source>
        <dbReference type="Proteomes" id="UP000224130"/>
    </source>
</evidence>
<dbReference type="OrthoDB" id="3537879at2"/>
<reference evidence="1 2" key="1">
    <citation type="submission" date="2017-10" db="EMBL/GenBank/DDBJ databases">
        <title>Sequencing the genomes of 1000 actinobacteria strains.</title>
        <authorList>
            <person name="Klenk H.-P."/>
        </authorList>
    </citation>
    <scope>NUCLEOTIDE SEQUENCE [LARGE SCALE GENOMIC DNA]</scope>
    <source>
        <strain evidence="1 2">DSM 21863</strain>
    </source>
</reference>
<dbReference type="RefSeq" id="WP_098464780.1">
    <property type="nucleotide sequence ID" value="NZ_PDJJ01000001.1"/>
</dbReference>
<dbReference type="Proteomes" id="UP000224130">
    <property type="component" value="Unassembled WGS sequence"/>
</dbReference>
<dbReference type="AlphaFoldDB" id="A0A2A9EZW2"/>
<accession>A0A2A9EZW2</accession>
<sequence>MSEGPWAVELAVTTRDVLASLRQEDAGPVAERWATAEELYGATGEDLLPFVVDLAALARRAADADDRLYCWTCV</sequence>
<gene>
    <name evidence="1" type="ORF">ATJ88_3324</name>
</gene>
<keyword evidence="2" id="KW-1185">Reference proteome</keyword>
<protein>
    <recommendedName>
        <fullName evidence="3">DUF1877 family protein</fullName>
    </recommendedName>
</protein>
<comment type="caution">
    <text evidence="1">The sequence shown here is derived from an EMBL/GenBank/DDBJ whole genome shotgun (WGS) entry which is preliminary data.</text>
</comment>